<gene>
    <name evidence="1" type="ORF">F5147DRAFT_781896</name>
</gene>
<proteinExistence type="predicted"/>
<dbReference type="GO" id="GO:0005739">
    <property type="term" value="C:mitochondrion"/>
    <property type="evidence" value="ECO:0007669"/>
    <property type="project" value="TreeGrafter"/>
</dbReference>
<evidence type="ECO:0000313" key="2">
    <source>
        <dbReference type="Proteomes" id="UP000823399"/>
    </source>
</evidence>
<dbReference type="GO" id="GO:0031981">
    <property type="term" value="C:nuclear lumen"/>
    <property type="evidence" value="ECO:0007669"/>
    <property type="project" value="TreeGrafter"/>
</dbReference>
<dbReference type="PANTHER" id="PTHR23274">
    <property type="entry name" value="DNA HELICASE-RELATED"/>
    <property type="match status" value="1"/>
</dbReference>
<dbReference type="PANTHER" id="PTHR23274:SF11">
    <property type="entry name" value="ATP-DEPENDENT DNA HELICASE PIF1"/>
    <property type="match status" value="1"/>
</dbReference>
<protein>
    <submittedName>
        <fullName evidence="1">Uncharacterized protein</fullName>
    </submittedName>
</protein>
<dbReference type="RefSeq" id="XP_041284741.1">
    <property type="nucleotide sequence ID" value="XM_041442717.1"/>
</dbReference>
<evidence type="ECO:0000313" key="1">
    <source>
        <dbReference type="EMBL" id="KAG2085768.1"/>
    </source>
</evidence>
<keyword evidence="2" id="KW-1185">Reference proteome</keyword>
<accession>A0A9P7JLH8</accession>
<reference evidence="1" key="1">
    <citation type="journal article" date="2020" name="New Phytol.">
        <title>Comparative genomics reveals dynamic genome evolution in host specialist ectomycorrhizal fungi.</title>
        <authorList>
            <person name="Lofgren L.A."/>
            <person name="Nguyen N.H."/>
            <person name="Vilgalys R."/>
            <person name="Ruytinx J."/>
            <person name="Liao H.L."/>
            <person name="Branco S."/>
            <person name="Kuo A."/>
            <person name="LaButti K."/>
            <person name="Lipzen A."/>
            <person name="Andreopoulos W."/>
            <person name="Pangilinan J."/>
            <person name="Riley R."/>
            <person name="Hundley H."/>
            <person name="Na H."/>
            <person name="Barry K."/>
            <person name="Grigoriev I.V."/>
            <person name="Stajich J.E."/>
            <person name="Kennedy P.G."/>
        </authorList>
    </citation>
    <scope>NUCLEOTIDE SEQUENCE</scope>
    <source>
        <strain evidence="1">FC423</strain>
    </source>
</reference>
<dbReference type="OrthoDB" id="2986975at2759"/>
<sequence>MERFVVASLSFDDTDRLPAQLTVFVQMKVMVTKNICTRAGIANGSRGTIAKIVLDEREPWSEESGHQGCISLMFPPAMLLFKPAVSVIPEVEGLSGGLIPIFPEQGSFNINMTSHVKVHRRQFAITPAYAFTDFKSQGQTIEQVIVDLGKTSSFALDPFHAYVVLSQSRGRETIRLLREFDDKLLTHHPSEDLCQEDERLYCLAKATKDCN</sequence>
<comment type="caution">
    <text evidence="1">The sequence shown here is derived from an EMBL/GenBank/DDBJ whole genome shotgun (WGS) entry which is preliminary data.</text>
</comment>
<dbReference type="Proteomes" id="UP000823399">
    <property type="component" value="Unassembled WGS sequence"/>
</dbReference>
<dbReference type="GeneID" id="64704976"/>
<dbReference type="AlphaFoldDB" id="A0A9P7JLH8"/>
<dbReference type="CDD" id="cd18809">
    <property type="entry name" value="SF1_C_RecD"/>
    <property type="match status" value="1"/>
</dbReference>
<name>A0A9P7JLH8_9AGAM</name>
<organism evidence="1 2">
    <name type="scientific">Suillus discolor</name>
    <dbReference type="NCBI Taxonomy" id="1912936"/>
    <lineage>
        <taxon>Eukaryota</taxon>
        <taxon>Fungi</taxon>
        <taxon>Dikarya</taxon>
        <taxon>Basidiomycota</taxon>
        <taxon>Agaricomycotina</taxon>
        <taxon>Agaricomycetes</taxon>
        <taxon>Agaricomycetidae</taxon>
        <taxon>Boletales</taxon>
        <taxon>Suillineae</taxon>
        <taxon>Suillaceae</taxon>
        <taxon>Suillus</taxon>
    </lineage>
</organism>
<dbReference type="InterPro" id="IPR027417">
    <property type="entry name" value="P-loop_NTPase"/>
</dbReference>
<dbReference type="SUPFAM" id="SSF52540">
    <property type="entry name" value="P-loop containing nucleoside triphosphate hydrolases"/>
    <property type="match status" value="1"/>
</dbReference>
<dbReference type="EMBL" id="JABBWM010000161">
    <property type="protein sequence ID" value="KAG2085768.1"/>
    <property type="molecule type" value="Genomic_DNA"/>
</dbReference>